<keyword evidence="1" id="KW-0732">Signal</keyword>
<protein>
    <recommendedName>
        <fullName evidence="4">Secreted protein</fullName>
    </recommendedName>
</protein>
<evidence type="ECO:0008006" key="4">
    <source>
        <dbReference type="Google" id="ProtNLM"/>
    </source>
</evidence>
<evidence type="ECO:0000313" key="3">
    <source>
        <dbReference type="Proteomes" id="UP001195483"/>
    </source>
</evidence>
<reference evidence="2" key="3">
    <citation type="submission" date="2023-05" db="EMBL/GenBank/DDBJ databases">
        <authorList>
            <person name="Smith C.H."/>
        </authorList>
    </citation>
    <scope>NUCLEOTIDE SEQUENCE</scope>
    <source>
        <strain evidence="2">CHS0354</strain>
        <tissue evidence="2">Mantle</tissue>
    </source>
</reference>
<gene>
    <name evidence="2" type="ORF">CHS0354_030256</name>
</gene>
<evidence type="ECO:0000256" key="1">
    <source>
        <dbReference type="SAM" id="SignalP"/>
    </source>
</evidence>
<feature type="chain" id="PRO_5042062081" description="Secreted protein" evidence="1">
    <location>
        <begin position="30"/>
        <end position="72"/>
    </location>
</feature>
<dbReference type="Proteomes" id="UP001195483">
    <property type="component" value="Unassembled WGS sequence"/>
</dbReference>
<name>A0AAE0RT05_9BIVA</name>
<organism evidence="2 3">
    <name type="scientific">Potamilus streckersoni</name>
    <dbReference type="NCBI Taxonomy" id="2493646"/>
    <lineage>
        <taxon>Eukaryota</taxon>
        <taxon>Metazoa</taxon>
        <taxon>Spiralia</taxon>
        <taxon>Lophotrochozoa</taxon>
        <taxon>Mollusca</taxon>
        <taxon>Bivalvia</taxon>
        <taxon>Autobranchia</taxon>
        <taxon>Heteroconchia</taxon>
        <taxon>Palaeoheterodonta</taxon>
        <taxon>Unionida</taxon>
        <taxon>Unionoidea</taxon>
        <taxon>Unionidae</taxon>
        <taxon>Ambleminae</taxon>
        <taxon>Lampsilini</taxon>
        <taxon>Potamilus</taxon>
    </lineage>
</organism>
<evidence type="ECO:0000313" key="2">
    <source>
        <dbReference type="EMBL" id="KAK3578830.1"/>
    </source>
</evidence>
<dbReference type="AlphaFoldDB" id="A0AAE0RT05"/>
<keyword evidence="3" id="KW-1185">Reference proteome</keyword>
<reference evidence="2" key="2">
    <citation type="journal article" date="2021" name="Genome Biol. Evol.">
        <title>Developing a high-quality reference genome for a parasitic bivalve with doubly uniparental inheritance (Bivalvia: Unionida).</title>
        <authorList>
            <person name="Smith C.H."/>
        </authorList>
    </citation>
    <scope>NUCLEOTIDE SEQUENCE</scope>
    <source>
        <strain evidence="2">CHS0354</strain>
        <tissue evidence="2">Mantle</tissue>
    </source>
</reference>
<comment type="caution">
    <text evidence="2">The sequence shown here is derived from an EMBL/GenBank/DDBJ whole genome shotgun (WGS) entry which is preliminary data.</text>
</comment>
<accession>A0AAE0RT05</accession>
<sequence>MASRRSNLCVARLCMGLLVVDMVELAVLGASDDVLLVPIGDADAIVTVLELVDIVVLLDVDGSVSSMTQRKN</sequence>
<reference evidence="2" key="1">
    <citation type="journal article" date="2021" name="Genome Biol. Evol.">
        <title>A High-Quality Reference Genome for a Parasitic Bivalve with Doubly Uniparental Inheritance (Bivalvia: Unionida).</title>
        <authorList>
            <person name="Smith C.H."/>
        </authorList>
    </citation>
    <scope>NUCLEOTIDE SEQUENCE</scope>
    <source>
        <strain evidence="2">CHS0354</strain>
    </source>
</reference>
<feature type="signal peptide" evidence="1">
    <location>
        <begin position="1"/>
        <end position="29"/>
    </location>
</feature>
<dbReference type="EMBL" id="JAEAOA010001799">
    <property type="protein sequence ID" value="KAK3578830.1"/>
    <property type="molecule type" value="Genomic_DNA"/>
</dbReference>
<proteinExistence type="predicted"/>